<proteinExistence type="predicted"/>
<evidence type="ECO:0000256" key="1">
    <source>
        <dbReference type="SAM" id="MobiDB-lite"/>
    </source>
</evidence>
<protein>
    <submittedName>
        <fullName evidence="2">Uncharacterized protein</fullName>
    </submittedName>
</protein>
<gene>
    <name evidence="2" type="ordered locus">RB885</name>
</gene>
<dbReference type="AlphaFoldDB" id="Q7UY45"/>
<dbReference type="STRING" id="243090.RB885"/>
<dbReference type="PATRIC" id="fig|243090.15.peg.421"/>
<dbReference type="KEGG" id="rba:RB885"/>
<sequence>MSSAVRKNLAKQIVLRGFFVGWQPLPKPPIKSHRPFYRCETACSTVRRRSRRMKFGHRDLDSAQNLTRFSCWRRSLVCSKAWLQSGLGIQCAFMTQTECTWLAENREPVRAIPCTFESEHLNSNDDGHPPASHSFMNIVRLIPRLTLLGCLLASPGVSAQGPGGSSSRAKASQTTEKMTWNPKSINGKSVADPDVVTAGETLDNSDVEGVSYESFGYDPSGYEIYEDAYRGPAVTSCDGCGSCDQCTIRRSARRFWVRAEYLLWSLDGMDLPPLVTTSPDGTDPEDTGVLGQAGTTTLFGNNTVLDSMRSGMRVTLGWSDDNCGNGFELSGMGIFRDEETYQSNRGLLARPVFDTGAGAESSMLIAHPDFLAGSVNIQAENELASFEFNRRHSLSSMRGQRVDFLLGYRYGSLEEMLRIDQSSEYTAAQGPIISGTTVDLFDQFDAENQFHGAQVGLQLQRCSGATTWDAHAKIAFGVNRAETTIAGQTTNTVPGGGSSTFAGGLLAQSTNIGTYDDSSFMVLPEIGLNLTTQVHRDMKLTIGYSMMIWSDVVRVEDAIDRNVSLFPPEAPTGTNQPAYDLTTSSFIAHGLNIGATFQF</sequence>
<dbReference type="InParanoid" id="Q7UY45"/>
<organism evidence="2 3">
    <name type="scientific">Rhodopirellula baltica (strain DSM 10527 / NCIMB 13988 / SH1)</name>
    <dbReference type="NCBI Taxonomy" id="243090"/>
    <lineage>
        <taxon>Bacteria</taxon>
        <taxon>Pseudomonadati</taxon>
        <taxon>Planctomycetota</taxon>
        <taxon>Planctomycetia</taxon>
        <taxon>Pirellulales</taxon>
        <taxon>Pirellulaceae</taxon>
        <taxon>Rhodopirellula</taxon>
    </lineage>
</organism>
<dbReference type="EnsemblBacteria" id="CAD71803">
    <property type="protein sequence ID" value="CAD71803"/>
    <property type="gene ID" value="RB885"/>
</dbReference>
<accession>Q7UY45</accession>
<name>Q7UY45_RHOBA</name>
<dbReference type="Pfam" id="PF07585">
    <property type="entry name" value="BBP7"/>
    <property type="match status" value="1"/>
</dbReference>
<evidence type="ECO:0000313" key="3">
    <source>
        <dbReference type="Proteomes" id="UP000001025"/>
    </source>
</evidence>
<dbReference type="InterPro" id="IPR011446">
    <property type="entry name" value="BBP7"/>
</dbReference>
<dbReference type="eggNOG" id="ENOG5033U0N">
    <property type="taxonomic scope" value="Bacteria"/>
</dbReference>
<keyword evidence="3" id="KW-1185">Reference proteome</keyword>
<dbReference type="OrthoDB" id="8212403at2"/>
<evidence type="ECO:0000313" key="2">
    <source>
        <dbReference type="EMBL" id="CAD71803.1"/>
    </source>
</evidence>
<reference evidence="2 3" key="1">
    <citation type="journal article" date="2003" name="Proc. Natl. Acad. Sci. U.S.A.">
        <title>Complete genome sequence of the marine planctomycete Pirellula sp. strain 1.</title>
        <authorList>
            <person name="Gloeckner F.O."/>
            <person name="Kube M."/>
            <person name="Bauer M."/>
            <person name="Teeling H."/>
            <person name="Lombardot T."/>
            <person name="Ludwig W."/>
            <person name="Gade D."/>
            <person name="Beck A."/>
            <person name="Borzym K."/>
            <person name="Heitmann K."/>
            <person name="Rabus R."/>
            <person name="Schlesner H."/>
            <person name="Amann R."/>
            <person name="Reinhardt R."/>
        </authorList>
    </citation>
    <scope>NUCLEOTIDE SEQUENCE [LARGE SCALE GENOMIC DNA]</scope>
    <source>
        <strain evidence="3">DSM 10527 / NCIMB 13988 / SH1</strain>
    </source>
</reference>
<dbReference type="HOGENOM" id="CLU_455515_0_0_0"/>
<feature type="compositionally biased region" description="Polar residues" evidence="1">
    <location>
        <begin position="165"/>
        <end position="187"/>
    </location>
</feature>
<dbReference type="EMBL" id="BX294134">
    <property type="protein sequence ID" value="CAD71803.1"/>
    <property type="molecule type" value="Genomic_DNA"/>
</dbReference>
<feature type="region of interest" description="Disordered" evidence="1">
    <location>
        <begin position="157"/>
        <end position="191"/>
    </location>
</feature>
<dbReference type="Proteomes" id="UP000001025">
    <property type="component" value="Chromosome"/>
</dbReference>